<dbReference type="InterPro" id="IPR041702">
    <property type="entry name" value="BchD/ChlD_VWA"/>
</dbReference>
<evidence type="ECO:0000256" key="7">
    <source>
        <dbReference type="ARBA" id="ARBA00048693"/>
    </source>
</evidence>
<dbReference type="InterPro" id="IPR041628">
    <property type="entry name" value="ChlI/MoxR_AAA_lid"/>
</dbReference>
<dbReference type="Gene3D" id="1.10.8.80">
    <property type="entry name" value="Magnesium chelatase subunit I, C-Terminal domain"/>
    <property type="match status" value="1"/>
</dbReference>
<keyword evidence="5 8" id="KW-0067">ATP-binding</keyword>
<dbReference type="EMBL" id="JANKJG010000001">
    <property type="protein sequence ID" value="MCR8825233.1"/>
    <property type="molecule type" value="Genomic_DNA"/>
</dbReference>
<dbReference type="Gene3D" id="3.40.50.410">
    <property type="entry name" value="von Willebrand factor, type A domain"/>
    <property type="match status" value="1"/>
</dbReference>
<keyword evidence="3 8" id="KW-0436">Ligase</keyword>
<dbReference type="RefSeq" id="WP_258292906.1">
    <property type="nucleotide sequence ID" value="NZ_JANKJG010000001.1"/>
</dbReference>
<dbReference type="SUPFAM" id="SSF53300">
    <property type="entry name" value="vWA-like"/>
    <property type="match status" value="1"/>
</dbReference>
<feature type="region of interest" description="Disordered" evidence="9">
    <location>
        <begin position="288"/>
        <end position="319"/>
    </location>
</feature>
<evidence type="ECO:0000256" key="1">
    <source>
        <dbReference type="ARBA" id="ARBA00005799"/>
    </source>
</evidence>
<dbReference type="Pfam" id="PF17863">
    <property type="entry name" value="AAA_lid_2"/>
    <property type="match status" value="1"/>
</dbReference>
<keyword evidence="12" id="KW-1185">Reference proteome</keyword>
<dbReference type="EC" id="6.6.1.1" evidence="8"/>
<evidence type="ECO:0000256" key="6">
    <source>
        <dbReference type="ARBA" id="ARBA00023171"/>
    </source>
</evidence>
<dbReference type="InterPro" id="IPR011776">
    <property type="entry name" value="Mg_chelatase_ATPase-dsu"/>
</dbReference>
<comment type="catalytic activity">
    <reaction evidence="7 8">
        <text>protoporphyrin IX + Mg(2+) + ATP + H2O = Mg-protoporphyrin IX + ADP + phosphate + 3 H(+)</text>
        <dbReference type="Rhea" id="RHEA:13961"/>
        <dbReference type="ChEBI" id="CHEBI:15377"/>
        <dbReference type="ChEBI" id="CHEBI:15378"/>
        <dbReference type="ChEBI" id="CHEBI:18420"/>
        <dbReference type="ChEBI" id="CHEBI:30616"/>
        <dbReference type="ChEBI" id="CHEBI:43474"/>
        <dbReference type="ChEBI" id="CHEBI:57306"/>
        <dbReference type="ChEBI" id="CHEBI:60492"/>
        <dbReference type="ChEBI" id="CHEBI:456216"/>
        <dbReference type="EC" id="6.6.1.1"/>
    </reaction>
</comment>
<reference evidence="11" key="1">
    <citation type="submission" date="2022-07" db="EMBL/GenBank/DDBJ databases">
        <title>Pseudosulfitobacter sp. strain AP-MA-4, whole genome sequence.</title>
        <authorList>
            <person name="Jiang Y."/>
        </authorList>
    </citation>
    <scope>NUCLEOTIDE SEQUENCE</scope>
    <source>
        <strain evidence="11">AP-MA-4</strain>
    </source>
</reference>
<comment type="caution">
    <text evidence="11">The sequence shown here is derived from an EMBL/GenBank/DDBJ whole genome shotgun (WGS) entry which is preliminary data.</text>
</comment>
<dbReference type="NCBIfam" id="TIGR02031">
    <property type="entry name" value="BchD-ChlD"/>
    <property type="match status" value="1"/>
</dbReference>
<comment type="function">
    <text evidence="8">Involved in bacteriochlorophyll biosynthesis; introduces a magnesium ion into protoporphyrin IX to yield Mg-protoporphyrin IX.</text>
</comment>
<dbReference type="Pfam" id="PF13519">
    <property type="entry name" value="VWA_2"/>
    <property type="match status" value="1"/>
</dbReference>
<dbReference type="InterPro" id="IPR036465">
    <property type="entry name" value="vWFA_dom_sf"/>
</dbReference>
<dbReference type="InterPro" id="IPR027417">
    <property type="entry name" value="P-loop_NTPase"/>
</dbReference>
<gene>
    <name evidence="11" type="ORF">NTA49_01650</name>
</gene>
<evidence type="ECO:0000256" key="2">
    <source>
        <dbReference type="ARBA" id="ARBA00022531"/>
    </source>
</evidence>
<dbReference type="InterPro" id="IPR002035">
    <property type="entry name" value="VWF_A"/>
</dbReference>
<accession>A0ABT1YWH6</accession>
<dbReference type="PROSITE" id="PS50234">
    <property type="entry name" value="VWFA"/>
    <property type="match status" value="1"/>
</dbReference>
<evidence type="ECO:0000256" key="3">
    <source>
        <dbReference type="ARBA" id="ARBA00022598"/>
    </source>
</evidence>
<keyword evidence="6 8" id="KW-0149">Chlorophyll biosynthesis</keyword>
<comment type="similarity">
    <text evidence="1 8">Belongs to the Mg-chelatase subunits D/I family.</text>
</comment>
<dbReference type="Proteomes" id="UP001165396">
    <property type="component" value="Unassembled WGS sequence"/>
</dbReference>
<dbReference type="PANTHER" id="PTHR43473:SF2">
    <property type="entry name" value="MAGNESIUM-CHELATASE SUBUNIT CHLD, CHLOROPLASTIC"/>
    <property type="match status" value="1"/>
</dbReference>
<evidence type="ECO:0000256" key="4">
    <source>
        <dbReference type="ARBA" id="ARBA00022741"/>
    </source>
</evidence>
<dbReference type="NCBIfam" id="NF009943">
    <property type="entry name" value="PRK13406.1"/>
    <property type="match status" value="1"/>
</dbReference>
<evidence type="ECO:0000313" key="12">
    <source>
        <dbReference type="Proteomes" id="UP001165396"/>
    </source>
</evidence>
<evidence type="ECO:0000256" key="9">
    <source>
        <dbReference type="SAM" id="MobiDB-lite"/>
    </source>
</evidence>
<feature type="domain" description="VWFA" evidence="10">
    <location>
        <begin position="372"/>
        <end position="552"/>
    </location>
</feature>
<sequence>MTPWEHAVLALTLLAIDPPGLKGLAVRARISPVRDAFLAVTSALPLPAVRLHPQMSPAMLDGDLDVAATLGGGTVVMARGLLERGPSTLILPMAERTSAYMAARLAQSLDGPDPHVLIALDEGADADENLPAALADRIAFRVSLDGLAMSDYCGSALPADLDALRKAARKVTLPDSIPEQLVVLAVKLGITSLRAPSFALRAAQAHAALHHRKAIAAEDVTAAVALVYAHRATQLPDTDDTEQGPPPEPPPETAERQDNDLTIPDDVLLDAITAALPKDLLAGLAAPAANQGAGAGSGSKRTGSRKGRPLPARNGARASGARVDIIATLRTAVPWQTLRRQSAPESTRPDTQPIIRFSDLRHKRYQSLSDRLLIFTVDASGSAAMARLAEAKGAVELLLAEAYARRDHVSLISFRGSAAEVLLPPTRSLVQTKRRLAAIPGGGATPLAAGLTAAMTLAQTARRKGMTPTVIVLTDGRANIALNGQPDRRKAAQDAQDTAAKLASLGIEALVIDTTIRPEAALKTLADTMRAQYVALPRADAKSLSAAVATSLKD</sequence>
<dbReference type="PANTHER" id="PTHR43473">
    <property type="entry name" value="MAGNESIUM-CHELATASE SUBUNIT CHLD, CHLOROPLASTIC"/>
    <property type="match status" value="1"/>
</dbReference>
<dbReference type="GO" id="GO:0016851">
    <property type="term" value="F:magnesium chelatase activity"/>
    <property type="evidence" value="ECO:0007669"/>
    <property type="project" value="UniProtKB-EC"/>
</dbReference>
<name>A0ABT1YWH6_9RHOB</name>
<evidence type="ECO:0000313" key="11">
    <source>
        <dbReference type="EMBL" id="MCR8825233.1"/>
    </source>
</evidence>
<proteinExistence type="inferred from homology"/>
<feature type="region of interest" description="Disordered" evidence="9">
    <location>
        <begin position="233"/>
        <end position="259"/>
    </location>
</feature>
<evidence type="ECO:0000256" key="5">
    <source>
        <dbReference type="ARBA" id="ARBA00022840"/>
    </source>
</evidence>
<dbReference type="SMART" id="SM00327">
    <property type="entry name" value="VWA"/>
    <property type="match status" value="1"/>
</dbReference>
<dbReference type="CDD" id="cd01451">
    <property type="entry name" value="vWA_Magnesium_chelatase"/>
    <property type="match status" value="1"/>
</dbReference>
<keyword evidence="4 8" id="KW-0547">Nucleotide-binding</keyword>
<protein>
    <recommendedName>
        <fullName evidence="8">Mg-protoporphyrin IX chelatase</fullName>
        <ecNumber evidence="8">6.6.1.1</ecNumber>
    </recommendedName>
</protein>
<organism evidence="11 12">
    <name type="scientific">Pseudosulfitobacter koreensis</name>
    <dbReference type="NCBI Taxonomy" id="2968472"/>
    <lineage>
        <taxon>Bacteria</taxon>
        <taxon>Pseudomonadati</taxon>
        <taxon>Pseudomonadota</taxon>
        <taxon>Alphaproteobacteria</taxon>
        <taxon>Rhodobacterales</taxon>
        <taxon>Roseobacteraceae</taxon>
        <taxon>Pseudosulfitobacter</taxon>
    </lineage>
</organism>
<dbReference type="SUPFAM" id="SSF52540">
    <property type="entry name" value="P-loop containing nucleoside triphosphate hydrolases"/>
    <property type="match status" value="1"/>
</dbReference>
<comment type="pathway">
    <text evidence="8">Porphyrin-containing compound metabolism; bacteriochlorophyll biosynthesis.</text>
</comment>
<keyword evidence="2 8" id="KW-0602">Photosynthesis</keyword>
<evidence type="ECO:0000259" key="10">
    <source>
        <dbReference type="PROSITE" id="PS50234"/>
    </source>
</evidence>
<keyword evidence="8" id="KW-0077">Bacteriochlorophyll biosynthesis</keyword>
<evidence type="ECO:0000256" key="8">
    <source>
        <dbReference type="RuleBase" id="RU362087"/>
    </source>
</evidence>